<feature type="compositionally biased region" description="Polar residues" evidence="9">
    <location>
        <begin position="37"/>
        <end position="49"/>
    </location>
</feature>
<sequence length="1133" mass="127653">MPRSTRKSKSKVEEDSISWGAEKPSEPWQSAKGMVRTVSNSPTDSMGNFSSISSSRRSSVSTRRIVSIDCSSEGSNASAVEDNDGSSNPIISVDLTGDSTPESSDVESQPQAEGKTAKSPAPRRRSLRNRRAKTPPLEKSPQPRTPKSAAKRKTAEKLKPPPPQEDVDVTPVGARRSGRKRKSNIIYIDGHPVKTENNYVLKGHSYSFGAFEGAATKKSRLTPTKSSQDSPKQATGSKKKISPAEFNRMEHNNTVKSRVENKQHMRRSFLARNVEILTPFIDEDIESSLRSYNCRSGEDNFKEMQLQPDLIRADLRDYQMIGLNWMVKMHRMNLGMILGDEMGLGKTLQTISLLCYLKEYENISGPSLVICPLSVLYSWCNELSKWAPDLKFLRFHSSGAEQREQQKKNFILHSSEYDVVITTYEMAKSSDLTHLWRRQHFNYVVLDEGHIIKEAKTQISQAVRKLHSENVLILTGTPLQNNLYELWSILNYLYPDILTTSSPFSEAFDIGKNAIDKEQLNNAHELLGLFMLRRLKVEVERLMPKKIETKVVCPLSNMQKHWYKSLLLKDMGTLASASEKEKNEGDSNLGQNSYKQLNNLIMQLRKCCNHPFVFDGAEGELGNTTCQDLIAASGKLAVLDKLLLSLFQKGHRVVVFSQFTTILNIIDDYCFLRGWKYCRFDGSTSRAKRNFVVRSFNDPESDSFIFLLSTRSGGMGLNLQSADTCILYDSDWNPQPDIQAMARVHRIGQTKTVHVYRLVSGGTVEERMVERAEKKLFLDQMVNRGSAADSDEEFAKLTAGELLSTLRFGCNAVFGEGSKGNFLPTKKEINIITNRNRSETFSAGNLQGGVEQTAKDFDANQELTGSMLFDGIDFRAIRNKMFSDEEESIPKSLRGISKKWTYLNNQEKRIRKDRIVLVKGNGSGYGSAFVPILASNNYDLESGESSVFQRELKGRAGSMCDLEATKKTPTKKDYQHQNFCQVCGDGRHLHRCMSCPISYHPDCIGATSLSGVRRACTHHRCCVCSKNHAACGGFLFPCQSCANSYCEDCLPSEGVRLLGRCERFEELGYDTTKYFAYIHCSSSCEMHARNKFNWRPKKNRDEKAFCPEDIDISYAFGKREHKKKNICPSANLI</sequence>
<dbReference type="GO" id="GO:0005524">
    <property type="term" value="F:ATP binding"/>
    <property type="evidence" value="ECO:0007669"/>
    <property type="project" value="UniProtKB-KW"/>
</dbReference>
<evidence type="ECO:0000256" key="6">
    <source>
        <dbReference type="ARBA" id="ARBA00022853"/>
    </source>
</evidence>
<dbReference type="InterPro" id="IPR011011">
    <property type="entry name" value="Znf_FYVE_PHD"/>
</dbReference>
<dbReference type="InterPro" id="IPR001650">
    <property type="entry name" value="Helicase_C-like"/>
</dbReference>
<keyword evidence="3" id="KW-0378">Hydrolase</keyword>
<keyword evidence="8" id="KW-0539">Nucleus</keyword>
<dbReference type="PANTHER" id="PTHR10799">
    <property type="entry name" value="SNF2/RAD54 HELICASE FAMILY"/>
    <property type="match status" value="1"/>
</dbReference>
<dbReference type="SUPFAM" id="SSF52540">
    <property type="entry name" value="P-loop containing nucleoside triphosphate hydrolases"/>
    <property type="match status" value="2"/>
</dbReference>
<dbReference type="SUPFAM" id="SSF57903">
    <property type="entry name" value="FYVE/PHD zinc finger"/>
    <property type="match status" value="1"/>
</dbReference>
<evidence type="ECO:0000256" key="1">
    <source>
        <dbReference type="ARBA" id="ARBA00004123"/>
    </source>
</evidence>
<feature type="compositionally biased region" description="Low complexity" evidence="9">
    <location>
        <begin position="50"/>
        <end position="68"/>
    </location>
</feature>
<dbReference type="Gene3D" id="3.40.50.10810">
    <property type="entry name" value="Tandem AAA-ATPase domain"/>
    <property type="match status" value="1"/>
</dbReference>
<feature type="compositionally biased region" description="Basic residues" evidence="9">
    <location>
        <begin position="121"/>
        <end position="133"/>
    </location>
</feature>
<feature type="domain" description="Helicase ATP-binding" evidence="10">
    <location>
        <begin position="327"/>
        <end position="496"/>
    </location>
</feature>
<dbReference type="EMBL" id="HBGN01008287">
    <property type="protein sequence ID" value="CAD9319211.1"/>
    <property type="molecule type" value="Transcribed_RNA"/>
</dbReference>
<evidence type="ECO:0000256" key="7">
    <source>
        <dbReference type="ARBA" id="ARBA00023125"/>
    </source>
</evidence>
<dbReference type="Pfam" id="PF00271">
    <property type="entry name" value="Helicase_C"/>
    <property type="match status" value="1"/>
</dbReference>
<name>A0A7S1YU16_9STRA</name>
<dbReference type="Gene3D" id="3.40.50.300">
    <property type="entry name" value="P-loop containing nucleotide triphosphate hydrolases"/>
    <property type="match status" value="1"/>
</dbReference>
<comment type="subcellular location">
    <subcellularLocation>
        <location evidence="1">Nucleus</location>
    </subcellularLocation>
</comment>
<reference evidence="12" key="1">
    <citation type="submission" date="2021-01" db="EMBL/GenBank/DDBJ databases">
        <authorList>
            <person name="Corre E."/>
            <person name="Pelletier E."/>
            <person name="Niang G."/>
            <person name="Scheremetjew M."/>
            <person name="Finn R."/>
            <person name="Kale V."/>
            <person name="Holt S."/>
            <person name="Cochrane G."/>
            <person name="Meng A."/>
            <person name="Brown T."/>
            <person name="Cohen L."/>
        </authorList>
    </citation>
    <scope>NUCLEOTIDE SEQUENCE</scope>
    <source>
        <strain evidence="12">Pop2</strain>
    </source>
</reference>
<dbReference type="GO" id="GO:0004386">
    <property type="term" value="F:helicase activity"/>
    <property type="evidence" value="ECO:0007669"/>
    <property type="project" value="UniProtKB-KW"/>
</dbReference>
<dbReference type="PROSITE" id="PS51194">
    <property type="entry name" value="HELICASE_CTER"/>
    <property type="match status" value="1"/>
</dbReference>
<feature type="compositionally biased region" description="Polar residues" evidence="9">
    <location>
        <begin position="97"/>
        <end position="111"/>
    </location>
</feature>
<feature type="region of interest" description="Disordered" evidence="9">
    <location>
        <begin position="218"/>
        <end position="252"/>
    </location>
</feature>
<dbReference type="AlphaFoldDB" id="A0A7S1YU16"/>
<keyword evidence="2" id="KW-0547">Nucleotide-binding</keyword>
<dbReference type="GO" id="GO:0003677">
    <property type="term" value="F:DNA binding"/>
    <property type="evidence" value="ECO:0007669"/>
    <property type="project" value="UniProtKB-KW"/>
</dbReference>
<dbReference type="CDD" id="cd15566">
    <property type="entry name" value="PHD3_NSD"/>
    <property type="match status" value="1"/>
</dbReference>
<evidence type="ECO:0000259" key="11">
    <source>
        <dbReference type="PROSITE" id="PS51194"/>
    </source>
</evidence>
<keyword evidence="4" id="KW-0347">Helicase</keyword>
<dbReference type="FunFam" id="3.40.50.10810:FF:000005">
    <property type="entry name" value="Photoperiod-independent early flowering 1"/>
    <property type="match status" value="1"/>
</dbReference>
<dbReference type="GO" id="GO:0006325">
    <property type="term" value="P:chromatin organization"/>
    <property type="evidence" value="ECO:0007669"/>
    <property type="project" value="UniProtKB-KW"/>
</dbReference>
<feature type="region of interest" description="Disordered" evidence="9">
    <location>
        <begin position="1"/>
        <end position="180"/>
    </location>
</feature>
<dbReference type="Pfam" id="PF00176">
    <property type="entry name" value="SNF2-rel_dom"/>
    <property type="match status" value="1"/>
</dbReference>
<organism evidence="12">
    <name type="scientific">Ditylum brightwellii</name>
    <dbReference type="NCBI Taxonomy" id="49249"/>
    <lineage>
        <taxon>Eukaryota</taxon>
        <taxon>Sar</taxon>
        <taxon>Stramenopiles</taxon>
        <taxon>Ochrophyta</taxon>
        <taxon>Bacillariophyta</taxon>
        <taxon>Mediophyceae</taxon>
        <taxon>Lithodesmiophycidae</taxon>
        <taxon>Lithodesmiales</taxon>
        <taxon>Lithodesmiaceae</taxon>
        <taxon>Ditylum</taxon>
    </lineage>
</organism>
<keyword evidence="6" id="KW-0156">Chromatin regulator</keyword>
<keyword evidence="7" id="KW-0238">DNA-binding</keyword>
<dbReference type="SMART" id="SM00490">
    <property type="entry name" value="HELICc"/>
    <property type="match status" value="1"/>
</dbReference>
<feature type="compositionally biased region" description="Polar residues" evidence="9">
    <location>
        <begin position="69"/>
        <end position="78"/>
    </location>
</feature>
<keyword evidence="5" id="KW-0067">ATP-binding</keyword>
<dbReference type="CDD" id="cd18793">
    <property type="entry name" value="SF2_C_SNF"/>
    <property type="match status" value="1"/>
</dbReference>
<dbReference type="PROSITE" id="PS51192">
    <property type="entry name" value="HELICASE_ATP_BIND_1"/>
    <property type="match status" value="1"/>
</dbReference>
<dbReference type="InterPro" id="IPR049730">
    <property type="entry name" value="SNF2/RAD54-like_C"/>
</dbReference>
<evidence type="ECO:0000256" key="9">
    <source>
        <dbReference type="SAM" id="MobiDB-lite"/>
    </source>
</evidence>
<feature type="domain" description="Helicase C-terminal" evidence="11">
    <location>
        <begin position="638"/>
        <end position="798"/>
    </location>
</feature>
<proteinExistence type="predicted"/>
<evidence type="ECO:0000256" key="4">
    <source>
        <dbReference type="ARBA" id="ARBA00022806"/>
    </source>
</evidence>
<dbReference type="InterPro" id="IPR014001">
    <property type="entry name" value="Helicase_ATP-bd"/>
</dbReference>
<dbReference type="SMART" id="SM00487">
    <property type="entry name" value="DEXDc"/>
    <property type="match status" value="1"/>
</dbReference>
<dbReference type="Gene3D" id="3.30.40.10">
    <property type="entry name" value="Zinc/RING finger domain, C3HC4 (zinc finger)"/>
    <property type="match status" value="1"/>
</dbReference>
<evidence type="ECO:0000259" key="10">
    <source>
        <dbReference type="PROSITE" id="PS51192"/>
    </source>
</evidence>
<dbReference type="InterPro" id="IPR038718">
    <property type="entry name" value="SNF2-like_sf"/>
</dbReference>
<evidence type="ECO:0000256" key="2">
    <source>
        <dbReference type="ARBA" id="ARBA00022741"/>
    </source>
</evidence>
<feature type="compositionally biased region" description="Polar residues" evidence="9">
    <location>
        <begin position="221"/>
        <end position="236"/>
    </location>
</feature>
<dbReference type="GO" id="GO:0016787">
    <property type="term" value="F:hydrolase activity"/>
    <property type="evidence" value="ECO:0007669"/>
    <property type="project" value="UniProtKB-KW"/>
</dbReference>
<protein>
    <submittedName>
        <fullName evidence="12">Uncharacterized protein</fullName>
    </submittedName>
</protein>
<evidence type="ECO:0000256" key="5">
    <source>
        <dbReference type="ARBA" id="ARBA00022840"/>
    </source>
</evidence>
<dbReference type="InterPro" id="IPR000330">
    <property type="entry name" value="SNF2_N"/>
</dbReference>
<dbReference type="InterPro" id="IPR027417">
    <property type="entry name" value="P-loop_NTPase"/>
</dbReference>
<accession>A0A7S1YU16</accession>
<evidence type="ECO:0000313" key="12">
    <source>
        <dbReference type="EMBL" id="CAD9319211.1"/>
    </source>
</evidence>
<evidence type="ECO:0000256" key="3">
    <source>
        <dbReference type="ARBA" id="ARBA00022801"/>
    </source>
</evidence>
<gene>
    <name evidence="12" type="ORF">DBRI1063_LOCUS5290</name>
</gene>
<dbReference type="GO" id="GO:0005634">
    <property type="term" value="C:nucleus"/>
    <property type="evidence" value="ECO:0007669"/>
    <property type="project" value="UniProtKB-SubCell"/>
</dbReference>
<evidence type="ECO:0000256" key="8">
    <source>
        <dbReference type="ARBA" id="ARBA00023242"/>
    </source>
</evidence>
<dbReference type="InterPro" id="IPR013083">
    <property type="entry name" value="Znf_RING/FYVE/PHD"/>
</dbReference>